<sequence length="209" mass="23899">MQAVERLWREREEMGHTPLIKFQPKGFPNADIFLKNETATKTRTLKHRFAWALVLWAIIDGKIAKELEPEKIEQITSGTISSVGRYTKRYNIPTRIVLADSEFSLFHDYVIYNRFTNESAAAMYVLRERGIGGGASTGLNFLVSLHKAYQLKDAKNNGRLTIVTIICDPGEYYETTYFNPQWIDKLFADAGGMKGLKCWQDVSVFCIKC</sequence>
<dbReference type="GO" id="GO:0019344">
    <property type="term" value="P:cysteine biosynthetic process"/>
    <property type="evidence" value="ECO:0007669"/>
    <property type="project" value="UniProtKB-ARBA"/>
</dbReference>
<dbReference type="OrthoDB" id="10259545at2759"/>
<evidence type="ECO:0000313" key="1">
    <source>
        <dbReference type="EMBL" id="VDM77504.1"/>
    </source>
</evidence>
<protein>
    <recommendedName>
        <fullName evidence="3">Tryptophan synthase beta chain-like PALP domain-containing protein</fullName>
    </recommendedName>
</protein>
<evidence type="ECO:0008006" key="3">
    <source>
        <dbReference type="Google" id="ProtNLM"/>
    </source>
</evidence>
<gene>
    <name evidence="1" type="ORF">SVUK_LOCUS12502</name>
</gene>
<dbReference type="Proteomes" id="UP000270094">
    <property type="component" value="Unassembled WGS sequence"/>
</dbReference>
<organism evidence="1 2">
    <name type="scientific">Strongylus vulgaris</name>
    <name type="common">Blood worm</name>
    <dbReference type="NCBI Taxonomy" id="40348"/>
    <lineage>
        <taxon>Eukaryota</taxon>
        <taxon>Metazoa</taxon>
        <taxon>Ecdysozoa</taxon>
        <taxon>Nematoda</taxon>
        <taxon>Chromadorea</taxon>
        <taxon>Rhabditida</taxon>
        <taxon>Rhabditina</taxon>
        <taxon>Rhabditomorpha</taxon>
        <taxon>Strongyloidea</taxon>
        <taxon>Strongylidae</taxon>
        <taxon>Strongylus</taxon>
    </lineage>
</organism>
<dbReference type="PANTHER" id="PTHR10314">
    <property type="entry name" value="CYSTATHIONINE BETA-SYNTHASE"/>
    <property type="match status" value="1"/>
</dbReference>
<dbReference type="SUPFAM" id="SSF53686">
    <property type="entry name" value="Tryptophan synthase beta subunit-like PLP-dependent enzymes"/>
    <property type="match status" value="1"/>
</dbReference>
<proteinExistence type="predicted"/>
<dbReference type="InterPro" id="IPR050214">
    <property type="entry name" value="Cys_Synth/Cystath_Beta-Synth"/>
</dbReference>
<reference evidence="1 2" key="1">
    <citation type="submission" date="2018-11" db="EMBL/GenBank/DDBJ databases">
        <authorList>
            <consortium name="Pathogen Informatics"/>
        </authorList>
    </citation>
    <scope>NUCLEOTIDE SEQUENCE [LARGE SCALE GENOMIC DNA]</scope>
</reference>
<keyword evidence="2" id="KW-1185">Reference proteome</keyword>
<dbReference type="Gene3D" id="3.40.50.1100">
    <property type="match status" value="1"/>
</dbReference>
<evidence type="ECO:0000313" key="2">
    <source>
        <dbReference type="Proteomes" id="UP000270094"/>
    </source>
</evidence>
<dbReference type="AlphaFoldDB" id="A0A3P7JGZ7"/>
<dbReference type="EMBL" id="UYYB01099354">
    <property type="protein sequence ID" value="VDM77504.1"/>
    <property type="molecule type" value="Genomic_DNA"/>
</dbReference>
<name>A0A3P7JGZ7_STRVU</name>
<accession>A0A3P7JGZ7</accession>
<dbReference type="InterPro" id="IPR036052">
    <property type="entry name" value="TrpB-like_PALP_sf"/>
</dbReference>